<accession>A0ABT8K034</accession>
<name>A0ABT8K034_9MICC</name>
<dbReference type="InterPro" id="IPR023907">
    <property type="entry name" value="Non-F420_Flavin_OxRdtase"/>
</dbReference>
<dbReference type="EMBL" id="JAROCG010000001">
    <property type="protein sequence ID" value="MDN4610788.1"/>
    <property type="molecule type" value="Genomic_DNA"/>
</dbReference>
<dbReference type="SUPFAM" id="SSF51679">
    <property type="entry name" value="Bacterial luciferase-like"/>
    <property type="match status" value="1"/>
</dbReference>
<dbReference type="PANTHER" id="PTHR43244:SF1">
    <property type="entry name" value="5,10-METHYLENETETRAHYDROMETHANOPTERIN REDUCTASE"/>
    <property type="match status" value="1"/>
</dbReference>
<dbReference type="NCBIfam" id="TIGR03885">
    <property type="entry name" value="flavin_revert"/>
    <property type="match status" value="1"/>
</dbReference>
<dbReference type="InterPro" id="IPR036661">
    <property type="entry name" value="Luciferase-like_sf"/>
</dbReference>
<comment type="caution">
    <text evidence="3">The sequence shown here is derived from an EMBL/GenBank/DDBJ whole genome shotgun (WGS) entry which is preliminary data.</text>
</comment>
<dbReference type="Pfam" id="PF00296">
    <property type="entry name" value="Bac_luciferase"/>
    <property type="match status" value="1"/>
</dbReference>
<dbReference type="Gene3D" id="3.20.20.30">
    <property type="entry name" value="Luciferase-like domain"/>
    <property type="match status" value="1"/>
</dbReference>
<evidence type="ECO:0000256" key="1">
    <source>
        <dbReference type="ARBA" id="ARBA00023002"/>
    </source>
</evidence>
<dbReference type="InterPro" id="IPR011251">
    <property type="entry name" value="Luciferase-like_dom"/>
</dbReference>
<dbReference type="InterPro" id="IPR050564">
    <property type="entry name" value="F420-G6PD/mer"/>
</dbReference>
<gene>
    <name evidence="3" type="ORF">P5G52_07880</name>
</gene>
<sequence length="332" mass="36109">MTELGFHCSHEQLGPRQLLDNVKKAEDAGFTAAMCSDHLSPWSERQGESGFAWTWLGSALEATSLSLGVVTAPGQRYHPVITAQAIATVESMYPGRFWAALGSGEAMNEHVTGQRWPSKPERKARLAECIDIIRALLAGEEVSHQGLVTVDRARVWSLPDTPPPLIGAAVTRETAAWVASWADGLATILQPMDELRKVIDAYRDAGGRGDVVIQTQVSVAPSREEALSIAHDQWRTNVFPPPLCWDLETAEHYDQAAEHVTPAAVAESVFVTDDPGQLADLLAAISEQGADRIYLHNVGKEQDFFLTAMAEQVMPQLGLPRRHAPHDVVAGS</sequence>
<dbReference type="NCBIfam" id="TIGR03557">
    <property type="entry name" value="F420_G6P_family"/>
    <property type="match status" value="1"/>
</dbReference>
<dbReference type="GO" id="GO:0016491">
    <property type="term" value="F:oxidoreductase activity"/>
    <property type="evidence" value="ECO:0007669"/>
    <property type="project" value="UniProtKB-KW"/>
</dbReference>
<keyword evidence="1 3" id="KW-0560">Oxidoreductase</keyword>
<dbReference type="RefSeq" id="WP_301226249.1">
    <property type="nucleotide sequence ID" value="NZ_JAROCG010000001.1"/>
</dbReference>
<evidence type="ECO:0000259" key="2">
    <source>
        <dbReference type="Pfam" id="PF00296"/>
    </source>
</evidence>
<proteinExistence type="predicted"/>
<dbReference type="EC" id="1.-.-.-" evidence="3"/>
<evidence type="ECO:0000313" key="3">
    <source>
        <dbReference type="EMBL" id="MDN4610788.1"/>
    </source>
</evidence>
<dbReference type="InterPro" id="IPR019945">
    <property type="entry name" value="F420_G6P_DH-rel"/>
</dbReference>
<protein>
    <submittedName>
        <fullName evidence="3">TIGR03885 family FMN-dependent LLM class oxidoreductase</fullName>
        <ecNumber evidence="3">1.-.-.-</ecNumber>
    </submittedName>
</protein>
<keyword evidence="4" id="KW-1185">Reference proteome</keyword>
<reference evidence="3" key="1">
    <citation type="submission" date="2023-06" db="EMBL/GenBank/DDBJ databases">
        <title>MT1 and MT2 Draft Genomes of Novel Species.</title>
        <authorList>
            <person name="Venkateswaran K."/>
        </authorList>
    </citation>
    <scope>NUCLEOTIDE SEQUENCE</scope>
    <source>
        <strain evidence="3">IIF3SC-B10</strain>
    </source>
</reference>
<dbReference type="Proteomes" id="UP001174209">
    <property type="component" value="Unassembled WGS sequence"/>
</dbReference>
<organism evidence="3 4">
    <name type="scientific">Arthrobacter burdickii</name>
    <dbReference type="NCBI Taxonomy" id="3035920"/>
    <lineage>
        <taxon>Bacteria</taxon>
        <taxon>Bacillati</taxon>
        <taxon>Actinomycetota</taxon>
        <taxon>Actinomycetes</taxon>
        <taxon>Micrococcales</taxon>
        <taxon>Micrococcaceae</taxon>
        <taxon>Arthrobacter</taxon>
    </lineage>
</organism>
<dbReference type="PANTHER" id="PTHR43244">
    <property type="match status" value="1"/>
</dbReference>
<feature type="domain" description="Luciferase-like" evidence="2">
    <location>
        <begin position="13"/>
        <end position="291"/>
    </location>
</feature>
<evidence type="ECO:0000313" key="4">
    <source>
        <dbReference type="Proteomes" id="UP001174209"/>
    </source>
</evidence>